<feature type="binding site" evidence="12">
    <location>
        <position position="121"/>
    </location>
    <ligand>
        <name>Mg(2+)</name>
        <dbReference type="ChEBI" id="CHEBI:18420"/>
        <label>2</label>
    </ligand>
</feature>
<dbReference type="NCBIfam" id="NF006778">
    <property type="entry name" value="PRK09293.1-1"/>
    <property type="match status" value="1"/>
</dbReference>
<dbReference type="RefSeq" id="WP_137263374.1">
    <property type="nucleotide sequence ID" value="NZ_SZQL01000018.1"/>
</dbReference>
<feature type="binding site" evidence="12">
    <location>
        <begin position="124"/>
        <end position="127"/>
    </location>
    <ligand>
        <name>substrate</name>
    </ligand>
</feature>
<proteinExistence type="inferred from homology"/>
<dbReference type="Gene3D" id="3.30.540.10">
    <property type="entry name" value="Fructose-1,6-Bisphosphatase, subunit A, domain 1"/>
    <property type="match status" value="1"/>
</dbReference>
<dbReference type="Gene3D" id="3.40.190.80">
    <property type="match status" value="1"/>
</dbReference>
<feature type="binding site" evidence="12">
    <location>
        <position position="280"/>
    </location>
    <ligand>
        <name>substrate</name>
    </ligand>
</feature>
<evidence type="ECO:0000256" key="3">
    <source>
        <dbReference type="ARBA" id="ARBA00013093"/>
    </source>
</evidence>
<dbReference type="Pfam" id="PF18913">
    <property type="entry name" value="FBPase_C"/>
    <property type="match status" value="1"/>
</dbReference>
<evidence type="ECO:0000256" key="7">
    <source>
        <dbReference type="ARBA" id="ARBA00022842"/>
    </source>
</evidence>
<evidence type="ECO:0000256" key="11">
    <source>
        <dbReference type="ARBA" id="ARBA00081210"/>
    </source>
</evidence>
<comment type="subunit">
    <text evidence="12">Homotetramer.</text>
</comment>
<evidence type="ECO:0000256" key="13">
    <source>
        <dbReference type="RuleBase" id="RU000508"/>
    </source>
</evidence>
<comment type="catalytic activity">
    <reaction evidence="1 12">
        <text>beta-D-fructose 1,6-bisphosphate + H2O = beta-D-fructose 6-phosphate + phosphate</text>
        <dbReference type="Rhea" id="RHEA:11064"/>
        <dbReference type="ChEBI" id="CHEBI:15377"/>
        <dbReference type="ChEBI" id="CHEBI:32966"/>
        <dbReference type="ChEBI" id="CHEBI:43474"/>
        <dbReference type="ChEBI" id="CHEBI:57634"/>
        <dbReference type="EC" id="3.1.3.11"/>
    </reaction>
</comment>
<feature type="binding site" evidence="12">
    <location>
        <position position="123"/>
    </location>
    <ligand>
        <name>Mg(2+)</name>
        <dbReference type="ChEBI" id="CHEBI:18420"/>
        <label>1</label>
    </ligand>
</feature>
<dbReference type="AlphaFoldDB" id="A0A4V5UVQ8"/>
<evidence type="ECO:0000256" key="9">
    <source>
        <dbReference type="ARBA" id="ARBA00024331"/>
    </source>
</evidence>
<dbReference type="PANTHER" id="PTHR11556:SF35">
    <property type="entry name" value="SEDOHEPTULOSE-1,7-BISPHOSPHATASE, CHLOROPLASTIC"/>
    <property type="match status" value="1"/>
</dbReference>
<evidence type="ECO:0000313" key="17">
    <source>
        <dbReference type="Proteomes" id="UP000305848"/>
    </source>
</evidence>
<feature type="domain" description="Fructose-1-6-bisphosphatase class 1 C-terminal" evidence="15">
    <location>
        <begin position="208"/>
        <end position="337"/>
    </location>
</feature>
<accession>A0A4V5UVQ8</accession>
<dbReference type="PIRSF" id="PIRSF000904">
    <property type="entry name" value="FBPtase_SBPase"/>
    <property type="match status" value="1"/>
</dbReference>
<dbReference type="EC" id="3.1.3.11" evidence="3 12"/>
<feature type="binding site" evidence="12">
    <location>
        <position position="286"/>
    </location>
    <ligand>
        <name>Mg(2+)</name>
        <dbReference type="ChEBI" id="CHEBI:18420"/>
        <label>2</label>
    </ligand>
</feature>
<keyword evidence="4 12" id="KW-0963">Cytoplasm</keyword>
<evidence type="ECO:0000256" key="10">
    <source>
        <dbReference type="ARBA" id="ARBA00072069"/>
    </source>
</evidence>
<dbReference type="CDD" id="cd00354">
    <property type="entry name" value="FBPase"/>
    <property type="match status" value="1"/>
</dbReference>
<organism evidence="16 17">
    <name type="scientific">Ilyomonas limi</name>
    <dbReference type="NCBI Taxonomy" id="2575867"/>
    <lineage>
        <taxon>Bacteria</taxon>
        <taxon>Pseudomonadati</taxon>
        <taxon>Bacteroidota</taxon>
        <taxon>Chitinophagia</taxon>
        <taxon>Chitinophagales</taxon>
        <taxon>Chitinophagaceae</taxon>
        <taxon>Ilyomonas</taxon>
    </lineage>
</organism>
<dbReference type="PANTHER" id="PTHR11556">
    <property type="entry name" value="FRUCTOSE-1,6-BISPHOSPHATASE-RELATED"/>
    <property type="match status" value="1"/>
</dbReference>
<dbReference type="EMBL" id="SZQL01000018">
    <property type="protein sequence ID" value="TKK65823.1"/>
    <property type="molecule type" value="Genomic_DNA"/>
</dbReference>
<dbReference type="PRINTS" id="PR00115">
    <property type="entry name" value="F16BPHPHTASE"/>
</dbReference>
<dbReference type="GO" id="GO:0000287">
    <property type="term" value="F:magnesium ion binding"/>
    <property type="evidence" value="ECO:0007669"/>
    <property type="project" value="UniProtKB-UniRule"/>
</dbReference>
<feature type="binding site" evidence="12">
    <location>
        <position position="250"/>
    </location>
    <ligand>
        <name>substrate</name>
    </ligand>
</feature>
<keyword evidence="8 12" id="KW-0119">Carbohydrate metabolism</keyword>
<feature type="binding site" evidence="12">
    <location>
        <position position="124"/>
    </location>
    <ligand>
        <name>Mg(2+)</name>
        <dbReference type="ChEBI" id="CHEBI:18420"/>
        <label>2</label>
    </ligand>
</feature>
<dbReference type="GO" id="GO:0006094">
    <property type="term" value="P:gluconeogenesis"/>
    <property type="evidence" value="ECO:0007669"/>
    <property type="project" value="UniProtKB-UniRule"/>
</dbReference>
<dbReference type="GO" id="GO:0006002">
    <property type="term" value="P:fructose 6-phosphate metabolic process"/>
    <property type="evidence" value="ECO:0007669"/>
    <property type="project" value="TreeGrafter"/>
</dbReference>
<sequence length="346" mass="38530">MTTVIERKKLLTLDEFTIQQLRLFPNATGQLSSLMRDIGLAAKRINAEINKAGLLDIFGVTGDLNKHGEEVKKLDVFANNELTNVLKNGVSCAGVGSEEWEGTLIFDDAKSNQSKYVVLFDPLDGSSNIDNNICIGSIFGIYRRNSPVGSPCTTADFVQPGDRQIAAGYVIYGPSTVLVYATRHGVNGFTLDPAIGEFCLSHPDIICPANGSTYSINHSNFFQYSVGVRKYINDMQRWNEQVPDAFSQRYVGSMVADMHRTLLQGGIFLYPGNADKPQGKLRLMYECNPFAFIFEAAKGEATNGKQRILDIVPKELHQRSQFYCGSSNMINRLKQYLKWDIGNRRI</sequence>
<evidence type="ECO:0000259" key="15">
    <source>
        <dbReference type="Pfam" id="PF18913"/>
    </source>
</evidence>
<dbReference type="Pfam" id="PF00316">
    <property type="entry name" value="FBPase"/>
    <property type="match status" value="1"/>
</dbReference>
<dbReference type="OrthoDB" id="9806756at2"/>
<gene>
    <name evidence="12" type="primary">fbp</name>
    <name evidence="16" type="ORF">FC093_18900</name>
</gene>
<keyword evidence="5 12" id="KW-0479">Metal-binding</keyword>
<evidence type="ECO:0000256" key="2">
    <source>
        <dbReference type="ARBA" id="ARBA00010941"/>
    </source>
</evidence>
<dbReference type="GO" id="GO:0042132">
    <property type="term" value="F:fructose 1,6-bisphosphate 1-phosphatase activity"/>
    <property type="evidence" value="ECO:0007669"/>
    <property type="project" value="UniProtKB-UniRule"/>
</dbReference>
<dbReference type="InterPro" id="IPR028343">
    <property type="entry name" value="FBPtase"/>
</dbReference>
<evidence type="ECO:0000256" key="1">
    <source>
        <dbReference type="ARBA" id="ARBA00001273"/>
    </source>
</evidence>
<dbReference type="GO" id="GO:0030388">
    <property type="term" value="P:fructose 1,6-bisphosphate metabolic process"/>
    <property type="evidence" value="ECO:0007669"/>
    <property type="project" value="TreeGrafter"/>
</dbReference>
<dbReference type="SUPFAM" id="SSF56655">
    <property type="entry name" value="Carbohydrate phosphatase"/>
    <property type="match status" value="1"/>
</dbReference>
<dbReference type="GO" id="GO:0006000">
    <property type="term" value="P:fructose metabolic process"/>
    <property type="evidence" value="ECO:0007669"/>
    <property type="project" value="TreeGrafter"/>
</dbReference>
<evidence type="ECO:0000256" key="12">
    <source>
        <dbReference type="HAMAP-Rule" id="MF_01855"/>
    </source>
</evidence>
<dbReference type="InterPro" id="IPR000146">
    <property type="entry name" value="FBPase_class-1"/>
</dbReference>
<feature type="binding site" evidence="12">
    <location>
        <position position="217"/>
    </location>
    <ligand>
        <name>substrate</name>
    </ligand>
</feature>
<protein>
    <recommendedName>
        <fullName evidence="10 12">Fructose-1,6-bisphosphatase class 1</fullName>
        <shortName evidence="12">FBPase class 1</shortName>
        <ecNumber evidence="3 12">3.1.3.11</ecNumber>
    </recommendedName>
    <alternativeName>
        <fullName evidence="11 12">D-fructose-1,6-bisphosphate 1-phosphohydrolase class 1</fullName>
    </alternativeName>
</protein>
<evidence type="ECO:0000256" key="8">
    <source>
        <dbReference type="ARBA" id="ARBA00023277"/>
    </source>
</evidence>
<name>A0A4V5UVQ8_9BACT</name>
<comment type="cofactor">
    <cofactor evidence="12">
        <name>Mg(2+)</name>
        <dbReference type="ChEBI" id="CHEBI:18420"/>
    </cofactor>
    <text evidence="12">Binds 2 magnesium ions per subunit.</text>
</comment>
<keyword evidence="6 12" id="KW-0378">Hydrolase</keyword>
<evidence type="ECO:0000256" key="4">
    <source>
        <dbReference type="ARBA" id="ARBA00022490"/>
    </source>
</evidence>
<feature type="binding site" evidence="12">
    <location>
        <position position="98"/>
    </location>
    <ligand>
        <name>Mg(2+)</name>
        <dbReference type="ChEBI" id="CHEBI:18420"/>
        <label>1</label>
    </ligand>
</feature>
<dbReference type="PIRSF" id="PIRSF500210">
    <property type="entry name" value="FBPtase"/>
    <property type="match status" value="1"/>
</dbReference>
<keyword evidence="7 12" id="KW-0460">Magnesium</keyword>
<dbReference type="GO" id="GO:0005829">
    <property type="term" value="C:cytosol"/>
    <property type="evidence" value="ECO:0007669"/>
    <property type="project" value="TreeGrafter"/>
</dbReference>
<reference evidence="16 17" key="1">
    <citation type="submission" date="2019-05" db="EMBL/GenBank/DDBJ databases">
        <title>Panacibacter sp. strain 17mud1-8 Genome sequencing and assembly.</title>
        <authorList>
            <person name="Chhetri G."/>
        </authorList>
    </citation>
    <scope>NUCLEOTIDE SEQUENCE [LARGE SCALE GENOMIC DNA]</scope>
    <source>
        <strain evidence="16 17">17mud1-8</strain>
    </source>
</reference>
<comment type="subcellular location">
    <subcellularLocation>
        <location evidence="12">Cytoplasm</location>
    </subcellularLocation>
</comment>
<comment type="pathway">
    <text evidence="9">Carbohydrate biosynthesis.</text>
</comment>
<dbReference type="InterPro" id="IPR033391">
    <property type="entry name" value="FBPase_N"/>
</dbReference>
<comment type="caution">
    <text evidence="16">The sequence shown here is derived from an EMBL/GenBank/DDBJ whole genome shotgun (WGS) entry which is preliminary data.</text>
</comment>
<dbReference type="FunFam" id="3.30.540.10:FF:000002">
    <property type="entry name" value="Fructose-1,6-bisphosphatase class 1"/>
    <property type="match status" value="1"/>
</dbReference>
<dbReference type="Proteomes" id="UP000305848">
    <property type="component" value="Unassembled WGS sequence"/>
</dbReference>
<feature type="domain" description="Fructose-1-6-bisphosphatase class I N-terminal" evidence="14">
    <location>
        <begin position="12"/>
        <end position="203"/>
    </location>
</feature>
<feature type="binding site" evidence="12">
    <location>
        <position position="121"/>
    </location>
    <ligand>
        <name>Mg(2+)</name>
        <dbReference type="ChEBI" id="CHEBI:18420"/>
        <label>1</label>
    </ligand>
</feature>
<comment type="similarity">
    <text evidence="2 12 13">Belongs to the FBPase class 1 family.</text>
</comment>
<comment type="caution">
    <text evidence="12">Lacks conserved residue(s) required for the propagation of feature annotation.</text>
</comment>
<evidence type="ECO:0000256" key="6">
    <source>
        <dbReference type="ARBA" id="ARBA00022801"/>
    </source>
</evidence>
<keyword evidence="17" id="KW-1185">Reference proteome</keyword>
<dbReference type="GO" id="GO:0005986">
    <property type="term" value="P:sucrose biosynthetic process"/>
    <property type="evidence" value="ECO:0007669"/>
    <property type="project" value="TreeGrafter"/>
</dbReference>
<dbReference type="HAMAP" id="MF_01855">
    <property type="entry name" value="FBPase_class1"/>
    <property type="match status" value="1"/>
</dbReference>
<evidence type="ECO:0000259" key="14">
    <source>
        <dbReference type="Pfam" id="PF00316"/>
    </source>
</evidence>
<dbReference type="InterPro" id="IPR044015">
    <property type="entry name" value="FBPase_C_dom"/>
</dbReference>
<evidence type="ECO:0000313" key="16">
    <source>
        <dbReference type="EMBL" id="TKK65823.1"/>
    </source>
</evidence>
<evidence type="ECO:0000256" key="5">
    <source>
        <dbReference type="ARBA" id="ARBA00022723"/>
    </source>
</evidence>